<dbReference type="RefSeq" id="XP_004347135.1">
    <property type="nucleotide sequence ID" value="XM_004347085.1"/>
</dbReference>
<sequence length="312" mass="34530">MAMIAQELNPSAPISRTEYAKVDAASILGIGAFDIDKTLARDEGFLDFRPYRQHDSRIQSVTLRSEGEYAMVDLQRWVGLLLRERGAAILRSKGVVHAQGGRRFVLQGVHSTFAFEPNDHVYVQARNTKNATADADVSSAAVPKTNRFVFIGRDLHPRDLLAHYQRHLKQNEAGDVSSGGDERVPSVRVEAWTGATAGGGQGASVGGRWVSSLVVFGILYAFSRYRHAVTDALGLPSEWAWLLVVVALSANSKKRPAMKPHHRQTRQPPRCAICLWQPTSCGVWRVAWVVPHTLRCVCACACCVCLTWRWQS</sequence>
<evidence type="ECO:0000256" key="1">
    <source>
        <dbReference type="ARBA" id="ARBA00022741"/>
    </source>
</evidence>
<organism evidence="4 5">
    <name type="scientific">Acanthamoeba castellanii (strain ATCC 30010 / Neff)</name>
    <dbReference type="NCBI Taxonomy" id="1257118"/>
    <lineage>
        <taxon>Eukaryota</taxon>
        <taxon>Amoebozoa</taxon>
        <taxon>Discosea</taxon>
        <taxon>Longamoebia</taxon>
        <taxon>Centramoebida</taxon>
        <taxon>Acanthamoebidae</taxon>
        <taxon>Acanthamoeba</taxon>
    </lineage>
</organism>
<dbReference type="PANTHER" id="PTHR13748:SF62">
    <property type="entry name" value="COBW DOMAIN-CONTAINING PROTEIN"/>
    <property type="match status" value="1"/>
</dbReference>
<dbReference type="InterPro" id="IPR011629">
    <property type="entry name" value="CobW-like_C"/>
</dbReference>
<dbReference type="EMBL" id="KB007900">
    <property type="protein sequence ID" value="ELR21753.1"/>
    <property type="molecule type" value="Genomic_DNA"/>
</dbReference>
<keyword evidence="1" id="KW-0547">Nucleotide-binding</keyword>
<reference evidence="4 5" key="1">
    <citation type="journal article" date="2013" name="Genome Biol.">
        <title>Genome of Acanthamoeba castellanii highlights extensive lateral gene transfer and early evolution of tyrosine kinase signaling.</title>
        <authorList>
            <person name="Clarke M."/>
            <person name="Lohan A.J."/>
            <person name="Liu B."/>
            <person name="Lagkouvardos I."/>
            <person name="Roy S."/>
            <person name="Zafar N."/>
            <person name="Bertelli C."/>
            <person name="Schilde C."/>
            <person name="Kianianmomeni A."/>
            <person name="Burglin T.R."/>
            <person name="Frech C."/>
            <person name="Turcotte B."/>
            <person name="Kopec K.O."/>
            <person name="Synnott J.M."/>
            <person name="Choo C."/>
            <person name="Paponov I."/>
            <person name="Finkler A."/>
            <person name="Soon Heng Tan C."/>
            <person name="Hutchins A.P."/>
            <person name="Weinmeier T."/>
            <person name="Rattei T."/>
            <person name="Chu J.S."/>
            <person name="Gimenez G."/>
            <person name="Irimia M."/>
            <person name="Rigden D.J."/>
            <person name="Fitzpatrick D.A."/>
            <person name="Lorenzo-Morales J."/>
            <person name="Bateman A."/>
            <person name="Chiu C.H."/>
            <person name="Tang P."/>
            <person name="Hegemann P."/>
            <person name="Fromm H."/>
            <person name="Raoult D."/>
            <person name="Greub G."/>
            <person name="Miranda-Saavedra D."/>
            <person name="Chen N."/>
            <person name="Nash P."/>
            <person name="Ginger M.L."/>
            <person name="Horn M."/>
            <person name="Schaap P."/>
            <person name="Caler L."/>
            <person name="Loftus B."/>
        </authorList>
    </citation>
    <scope>NUCLEOTIDE SEQUENCE [LARGE SCALE GENOMIC DNA]</scope>
    <source>
        <strain evidence="4 5">Neff</strain>
    </source>
</reference>
<evidence type="ECO:0000313" key="4">
    <source>
        <dbReference type="EMBL" id="ELR21753.1"/>
    </source>
</evidence>
<evidence type="ECO:0000256" key="2">
    <source>
        <dbReference type="ARBA" id="ARBA00023186"/>
    </source>
</evidence>
<dbReference type="STRING" id="1257118.L8HAK8"/>
<dbReference type="SUPFAM" id="SSF90002">
    <property type="entry name" value="Hypothetical protein YjiA, C-terminal domain"/>
    <property type="match status" value="1"/>
</dbReference>
<dbReference type="VEuPathDB" id="AmoebaDB:ACA1_384990"/>
<dbReference type="GO" id="GO:0005737">
    <property type="term" value="C:cytoplasm"/>
    <property type="evidence" value="ECO:0007669"/>
    <property type="project" value="TreeGrafter"/>
</dbReference>
<gene>
    <name evidence="4" type="ORF">ACA1_384990</name>
</gene>
<dbReference type="GeneID" id="14922665"/>
<evidence type="ECO:0000313" key="5">
    <source>
        <dbReference type="Proteomes" id="UP000011083"/>
    </source>
</evidence>
<dbReference type="PANTHER" id="PTHR13748">
    <property type="entry name" value="COBW-RELATED"/>
    <property type="match status" value="1"/>
</dbReference>
<name>L8HAK8_ACACF</name>
<dbReference type="InterPro" id="IPR036627">
    <property type="entry name" value="CobW-likC_sf"/>
</dbReference>
<dbReference type="Pfam" id="PF07683">
    <property type="entry name" value="CobW_C"/>
    <property type="match status" value="1"/>
</dbReference>
<protein>
    <submittedName>
        <fullName evidence="4">CobW/P47K Cterminal domain containing protein</fullName>
    </submittedName>
</protein>
<dbReference type="Proteomes" id="UP000011083">
    <property type="component" value="Unassembled WGS sequence"/>
</dbReference>
<dbReference type="GO" id="GO:0000166">
    <property type="term" value="F:nucleotide binding"/>
    <property type="evidence" value="ECO:0007669"/>
    <property type="project" value="UniProtKB-KW"/>
</dbReference>
<dbReference type="AlphaFoldDB" id="L8HAK8"/>
<proteinExistence type="predicted"/>
<accession>L8HAK8</accession>
<dbReference type="InterPro" id="IPR051316">
    <property type="entry name" value="Zinc-reg_GTPase_activator"/>
</dbReference>
<dbReference type="KEGG" id="acan:ACA1_384990"/>
<dbReference type="Gene3D" id="3.30.1220.10">
    <property type="entry name" value="CobW-like, C-terminal domain"/>
    <property type="match status" value="1"/>
</dbReference>
<keyword evidence="5" id="KW-1185">Reference proteome</keyword>
<dbReference type="SMART" id="SM00833">
    <property type="entry name" value="CobW_C"/>
    <property type="match status" value="1"/>
</dbReference>
<feature type="domain" description="CobW C-terminal" evidence="3">
    <location>
        <begin position="58"/>
        <end position="168"/>
    </location>
</feature>
<evidence type="ECO:0000259" key="3">
    <source>
        <dbReference type="SMART" id="SM00833"/>
    </source>
</evidence>
<keyword evidence="2" id="KW-0143">Chaperone</keyword>